<protein>
    <submittedName>
        <fullName evidence="1">Uncharacterized protein</fullName>
    </submittedName>
</protein>
<reference evidence="1" key="1">
    <citation type="submission" date="2024-02" db="EMBL/GenBank/DDBJ databases">
        <title>Metagenome Assembled Genome of Zalaria obscura JY119.</title>
        <authorList>
            <person name="Vighnesh L."/>
            <person name="Jagadeeshwari U."/>
            <person name="Venkata Ramana C."/>
            <person name="Sasikala C."/>
        </authorList>
    </citation>
    <scope>NUCLEOTIDE SEQUENCE</scope>
    <source>
        <strain evidence="1">JY119</strain>
    </source>
</reference>
<evidence type="ECO:0000313" key="2">
    <source>
        <dbReference type="Proteomes" id="UP001320706"/>
    </source>
</evidence>
<sequence length="115" mass="12381">MWYTDVFVSCIRAREAKSNFDYRPLNVLIEPCGGHRKPPGSPTIVHAMSGNPSNRKSTEHSSFLPSGVSAPLAASWPLHADRLATPRPPLGDSMPYALRERVPRGEAGGGWGTAG</sequence>
<accession>A0ACC3SKB8</accession>
<proteinExistence type="predicted"/>
<evidence type="ECO:0000313" key="1">
    <source>
        <dbReference type="EMBL" id="KAK8217175.1"/>
    </source>
</evidence>
<keyword evidence="2" id="KW-1185">Reference proteome</keyword>
<name>A0ACC3SKB8_9PEZI</name>
<dbReference type="EMBL" id="JAMKPW020000006">
    <property type="protein sequence ID" value="KAK8217175.1"/>
    <property type="molecule type" value="Genomic_DNA"/>
</dbReference>
<gene>
    <name evidence="1" type="ORF">M8818_001427</name>
</gene>
<dbReference type="Proteomes" id="UP001320706">
    <property type="component" value="Unassembled WGS sequence"/>
</dbReference>
<comment type="caution">
    <text evidence="1">The sequence shown here is derived from an EMBL/GenBank/DDBJ whole genome shotgun (WGS) entry which is preliminary data.</text>
</comment>
<organism evidence="1 2">
    <name type="scientific">Zalaria obscura</name>
    <dbReference type="NCBI Taxonomy" id="2024903"/>
    <lineage>
        <taxon>Eukaryota</taxon>
        <taxon>Fungi</taxon>
        <taxon>Dikarya</taxon>
        <taxon>Ascomycota</taxon>
        <taxon>Pezizomycotina</taxon>
        <taxon>Dothideomycetes</taxon>
        <taxon>Dothideomycetidae</taxon>
        <taxon>Dothideales</taxon>
        <taxon>Zalariaceae</taxon>
        <taxon>Zalaria</taxon>
    </lineage>
</organism>